<dbReference type="Pfam" id="PF12008">
    <property type="entry name" value="EcoR124_C"/>
    <property type="match status" value="1"/>
</dbReference>
<dbReference type="GO" id="GO:0003677">
    <property type="term" value="F:DNA binding"/>
    <property type="evidence" value="ECO:0007669"/>
    <property type="project" value="UniProtKB-KW"/>
</dbReference>
<evidence type="ECO:0000256" key="8">
    <source>
        <dbReference type="ARBA" id="ARBA00022840"/>
    </source>
</evidence>
<dbReference type="EC" id="3.1.21.3" evidence="10"/>
<dbReference type="GO" id="GO:0009035">
    <property type="term" value="F:type I site-specific deoxyribonuclease activity"/>
    <property type="evidence" value="ECO:0007669"/>
    <property type="project" value="UniProtKB-EC"/>
</dbReference>
<evidence type="ECO:0000256" key="5">
    <source>
        <dbReference type="ARBA" id="ARBA00022747"/>
    </source>
</evidence>
<evidence type="ECO:0000259" key="11">
    <source>
        <dbReference type="PROSITE" id="PS51192"/>
    </source>
</evidence>
<protein>
    <recommendedName>
        <fullName evidence="10">Type I restriction enzyme endonuclease subunit</fullName>
        <shortName evidence="10">R protein</shortName>
        <ecNumber evidence="10">3.1.21.3</ecNumber>
    </recommendedName>
</protein>
<evidence type="ECO:0000256" key="2">
    <source>
        <dbReference type="ARBA" id="ARBA00008598"/>
    </source>
</evidence>
<dbReference type="InterPro" id="IPR007409">
    <property type="entry name" value="Restrct_endonuc_type1_HsdR_N"/>
</dbReference>
<keyword evidence="9 10" id="KW-0238">DNA-binding</keyword>
<dbReference type="PANTHER" id="PTHR30195">
    <property type="entry name" value="TYPE I SITE-SPECIFIC DEOXYRIBONUCLEASE PROTEIN SUBUNIT M AND R"/>
    <property type="match status" value="1"/>
</dbReference>
<evidence type="ECO:0000313" key="12">
    <source>
        <dbReference type="EMBL" id="KGE88591.1"/>
    </source>
</evidence>
<evidence type="ECO:0000313" key="13">
    <source>
        <dbReference type="Proteomes" id="UP000029736"/>
    </source>
</evidence>
<evidence type="ECO:0000256" key="4">
    <source>
        <dbReference type="ARBA" id="ARBA00022741"/>
    </source>
</evidence>
<evidence type="ECO:0000256" key="1">
    <source>
        <dbReference type="ARBA" id="ARBA00000851"/>
    </source>
</evidence>
<dbReference type="InterPro" id="IPR051268">
    <property type="entry name" value="Type-I_R_enzyme_R_subunit"/>
</dbReference>
<organism evidence="12 13">
    <name type="scientific">Phaeodactylibacter xiamenensis</name>
    <dbReference type="NCBI Taxonomy" id="1524460"/>
    <lineage>
        <taxon>Bacteria</taxon>
        <taxon>Pseudomonadati</taxon>
        <taxon>Bacteroidota</taxon>
        <taxon>Saprospiria</taxon>
        <taxon>Saprospirales</taxon>
        <taxon>Haliscomenobacteraceae</taxon>
        <taxon>Phaeodactylibacter</taxon>
    </lineage>
</organism>
<comment type="subunit">
    <text evidence="10">The type I restriction/modification system is composed of three polypeptides R, M and S.</text>
</comment>
<dbReference type="Proteomes" id="UP000029736">
    <property type="component" value="Unassembled WGS sequence"/>
</dbReference>
<dbReference type="NCBIfam" id="TIGR00348">
    <property type="entry name" value="hsdR"/>
    <property type="match status" value="1"/>
</dbReference>
<comment type="caution">
    <text evidence="12">The sequence shown here is derived from an EMBL/GenBank/DDBJ whole genome shotgun (WGS) entry which is preliminary data.</text>
</comment>
<dbReference type="CDD" id="cd22332">
    <property type="entry name" value="HsdR_N"/>
    <property type="match status" value="1"/>
</dbReference>
<evidence type="ECO:0000256" key="9">
    <source>
        <dbReference type="ARBA" id="ARBA00023125"/>
    </source>
</evidence>
<dbReference type="InterPro" id="IPR022625">
    <property type="entry name" value="TypeI_RM_Rsu_C"/>
</dbReference>
<comment type="catalytic activity">
    <reaction evidence="1 10">
        <text>Endonucleolytic cleavage of DNA to give random double-stranded fragments with terminal 5'-phosphates, ATP is simultaneously hydrolyzed.</text>
        <dbReference type="EC" id="3.1.21.3"/>
    </reaction>
</comment>
<dbReference type="PANTHER" id="PTHR30195:SF16">
    <property type="entry name" value="TYPE I RESTRICTION ENZYME ENDONUCLEASE SUBUNIT"/>
    <property type="match status" value="1"/>
</dbReference>
<dbReference type="Pfam" id="PF22679">
    <property type="entry name" value="T1R_D3-like"/>
    <property type="match status" value="1"/>
</dbReference>
<comment type="function">
    <text evidence="10">Subunit R is required for both nuclease and ATPase activities, but not for modification.</text>
</comment>
<dbReference type="REBASE" id="100111">
    <property type="entry name" value="PxiKD52ORF7915P"/>
</dbReference>
<comment type="similarity">
    <text evidence="2 10">Belongs to the HsdR family.</text>
</comment>
<dbReference type="Gene3D" id="3.40.50.300">
    <property type="entry name" value="P-loop containing nucleotide triphosphate hydrolases"/>
    <property type="match status" value="2"/>
</dbReference>
<dbReference type="GO" id="GO:0005524">
    <property type="term" value="F:ATP binding"/>
    <property type="evidence" value="ECO:0007669"/>
    <property type="project" value="UniProtKB-KW"/>
</dbReference>
<dbReference type="Pfam" id="PF18766">
    <property type="entry name" value="SWI2_SNF2"/>
    <property type="match status" value="1"/>
</dbReference>
<keyword evidence="8 10" id="KW-0067">ATP-binding</keyword>
<dbReference type="Pfam" id="PF04313">
    <property type="entry name" value="HSDR_N"/>
    <property type="match status" value="1"/>
</dbReference>
<keyword evidence="13" id="KW-1185">Reference proteome</keyword>
<dbReference type="OrthoDB" id="9758243at2"/>
<dbReference type="PROSITE" id="PS51192">
    <property type="entry name" value="HELICASE_ATP_BIND_1"/>
    <property type="match status" value="1"/>
</dbReference>
<keyword evidence="6" id="KW-0255">Endonuclease</keyword>
<reference evidence="12 13" key="1">
    <citation type="journal article" date="2014" name="Int. J. Syst. Evol. Microbiol.">
        <title>Phaeodactylibacter xiamenensis gen. nov., sp. nov., a member of the family Saprospiraceae isolated from the marine alga Phaeodactylum tricornutum.</title>
        <authorList>
            <person name="Chen Z.Jr."/>
            <person name="Lei X."/>
            <person name="Lai Q."/>
            <person name="Li Y."/>
            <person name="Zhang B."/>
            <person name="Zhang J."/>
            <person name="Zhang H."/>
            <person name="Yang L."/>
            <person name="Zheng W."/>
            <person name="Tian Y."/>
            <person name="Yu Z."/>
            <person name="Xu H.Jr."/>
            <person name="Zheng T."/>
        </authorList>
    </citation>
    <scope>NUCLEOTIDE SEQUENCE [LARGE SCALE GENOMIC DNA]</scope>
    <source>
        <strain evidence="12 13">KD52</strain>
    </source>
</reference>
<dbReference type="CDD" id="cd18800">
    <property type="entry name" value="SF2_C_EcoR124I-like"/>
    <property type="match status" value="1"/>
</dbReference>
<evidence type="ECO:0000256" key="10">
    <source>
        <dbReference type="RuleBase" id="RU364115"/>
    </source>
</evidence>
<sequence>MTKEAQIEATLIENLKALKYHYRPDITDRRALEQNFKAKFEALNRVRLTENEFLRLREDIIETDVFAASKKLRERQYFQREDGTPLNYTLVNTKDWCKNDYEVVNQLRINTESSHHRYDVILLINGLPVVQIELKRLDVSHRKAMQQIVDYKNDPGNGYSNTLMCYMQLFIVSNGSRTIYFSNNKNQHFQFNADEQFLPVYELADVNNKKINQLEAFTEQFLNKCRLGEMISKYMVLVESEQKILVMRPYQIYAVQRIVDCIHQNRGNGYIWHTTGSGKTLTSFKASTLLKDNPDIEKCLFVVDRKDLDRQTREEFNKFQEGSVEENTNTETLVRRLLSTDYADKVIVTTIQKLGLALDGTHKRNYMERLKPLSDKRMVFIFDECHRSQFGENHEAIREFFPNAQLFGFTGTPIFDANANYKVREGEFEQYKTTKYLFQQELHAYTITHAIDDKNVLRFRIDYYKGEGDQKPKPGEPIAQQAVVNAILKKHNAATNQRKFNAVLATASINDAIAYFRLFKKVQQKRQEEDPNFVPLNIACVFSPPAQLEQSQKNATDIKQLQEDLPQEKEDNKQNPKEKKKALEEIIADYNQQYGTNHSINEFDLYYQDVQQRIKDQKYSNKDYPHKNKIDLTIVVDMLLTGFDSKYLNTLYVDKNLKYHGLIQAFSRTNRVLNDTKPYGNILDFRHQEDAVNQAIALFSGESGQNPKEIWMVDPAPVVIDKYQEAVAALGDFMREHNLVNEPQEVYNLRGDAAKIAFVKNFKEVQRLKTQLDQYTDLDEEQQEMIEAILPEDTLQQFRSSYLETAKALREIQQEEGENAPEEIQQLDFEFVLFASAVIDYDYIMNLIADSTQQKPTKQKMTKSQVISLLKSNSNLMEEEEDLTDFINSLDWSKGYTAEALKQSFEDFKEAKYEQEIAAIAQAHSLETADLKNFVAQVMSRMIFDGEKLTDLLEPLELGWKARSQAETALMKDLVPHLKKLAEGREISGLAAYE</sequence>
<keyword evidence="4 10" id="KW-0547">Nucleotide-binding</keyword>
<dbReference type="InterPro" id="IPR055180">
    <property type="entry name" value="HsdR_RecA-like_helicase_dom_2"/>
</dbReference>
<dbReference type="InterPro" id="IPR040980">
    <property type="entry name" value="SWI2_SNF2"/>
</dbReference>
<gene>
    <name evidence="12" type="ORF">IX84_07900</name>
</gene>
<dbReference type="STRING" id="1524460.IX84_07900"/>
<keyword evidence="12" id="KW-0347">Helicase</keyword>
<dbReference type="EMBL" id="JPOS01000018">
    <property type="protein sequence ID" value="KGE88591.1"/>
    <property type="molecule type" value="Genomic_DNA"/>
</dbReference>
<dbReference type="InterPro" id="IPR014001">
    <property type="entry name" value="Helicase_ATP-bd"/>
</dbReference>
<keyword evidence="7 10" id="KW-0378">Hydrolase</keyword>
<dbReference type="Gene3D" id="1.20.58.910">
    <property type="match status" value="1"/>
</dbReference>
<keyword evidence="3" id="KW-0540">Nuclease</keyword>
<dbReference type="Gene3D" id="3.90.1570.50">
    <property type="match status" value="1"/>
</dbReference>
<dbReference type="AlphaFoldDB" id="A0A098S902"/>
<dbReference type="SUPFAM" id="SSF52540">
    <property type="entry name" value="P-loop containing nucleoside triphosphate hydrolases"/>
    <property type="match status" value="2"/>
</dbReference>
<dbReference type="InterPro" id="IPR004473">
    <property type="entry name" value="Restrct_endonuc_typeI_HsdR"/>
</dbReference>
<evidence type="ECO:0000256" key="3">
    <source>
        <dbReference type="ARBA" id="ARBA00022722"/>
    </source>
</evidence>
<evidence type="ECO:0000256" key="7">
    <source>
        <dbReference type="ARBA" id="ARBA00022801"/>
    </source>
</evidence>
<keyword evidence="5 10" id="KW-0680">Restriction system</keyword>
<name>A0A098S902_9BACT</name>
<feature type="domain" description="Helicase ATP-binding" evidence="11">
    <location>
        <begin position="260"/>
        <end position="431"/>
    </location>
</feature>
<dbReference type="GO" id="GO:0009307">
    <property type="term" value="P:DNA restriction-modification system"/>
    <property type="evidence" value="ECO:0007669"/>
    <property type="project" value="UniProtKB-KW"/>
</dbReference>
<dbReference type="SMART" id="SM00487">
    <property type="entry name" value="DEXDc"/>
    <property type="match status" value="1"/>
</dbReference>
<dbReference type="GO" id="GO:0004386">
    <property type="term" value="F:helicase activity"/>
    <property type="evidence" value="ECO:0007669"/>
    <property type="project" value="UniProtKB-KW"/>
</dbReference>
<accession>A0A098S902</accession>
<evidence type="ECO:0000256" key="6">
    <source>
        <dbReference type="ARBA" id="ARBA00022759"/>
    </source>
</evidence>
<dbReference type="InterPro" id="IPR027417">
    <property type="entry name" value="P-loop_NTPase"/>
</dbReference>
<proteinExistence type="inferred from homology"/>
<dbReference type="RefSeq" id="WP_044218259.1">
    <property type="nucleotide sequence ID" value="NZ_JBKAGJ010000006.1"/>
</dbReference>